<dbReference type="Proteomes" id="UP000616608">
    <property type="component" value="Unassembled WGS sequence"/>
</dbReference>
<dbReference type="SUPFAM" id="SSF46894">
    <property type="entry name" value="C-terminal effector domain of the bipartite response regulators"/>
    <property type="match status" value="1"/>
</dbReference>
<dbReference type="GO" id="GO:0003677">
    <property type="term" value="F:DNA binding"/>
    <property type="evidence" value="ECO:0007669"/>
    <property type="project" value="UniProtKB-KW"/>
</dbReference>
<dbReference type="GO" id="GO:0006355">
    <property type="term" value="P:regulation of DNA-templated transcription"/>
    <property type="evidence" value="ECO:0007669"/>
    <property type="project" value="InterPro"/>
</dbReference>
<evidence type="ECO:0000256" key="3">
    <source>
        <dbReference type="ARBA" id="ARBA00023163"/>
    </source>
</evidence>
<dbReference type="Pfam" id="PF00196">
    <property type="entry name" value="GerE"/>
    <property type="match status" value="1"/>
</dbReference>
<dbReference type="SMART" id="SM00421">
    <property type="entry name" value="HTH_LUXR"/>
    <property type="match status" value="1"/>
</dbReference>
<protein>
    <recommendedName>
        <fullName evidence="4">HTH luxR-type domain-containing protein</fullName>
    </recommendedName>
</protein>
<dbReference type="PANTHER" id="PTHR43214">
    <property type="entry name" value="TWO-COMPONENT RESPONSE REGULATOR"/>
    <property type="match status" value="1"/>
</dbReference>
<dbReference type="InterPro" id="IPR036388">
    <property type="entry name" value="WH-like_DNA-bd_sf"/>
</dbReference>
<proteinExistence type="predicted"/>
<dbReference type="Gene3D" id="1.10.10.10">
    <property type="entry name" value="Winged helix-like DNA-binding domain superfamily/Winged helix DNA-binding domain"/>
    <property type="match status" value="1"/>
</dbReference>
<sequence length="826" mass="95888">MVWLETKIKPPNVAAGVLNRQRLLKLFKNNDNTRLFVIKAPAGYGKTTLLSQYVDMLSEQVAWLTIDAADNDPVRFWQYVSYTIMKQINPSLVKSIKTREDIMLEVDELLQAITNNQEPLHMILDDYQLIHNPVIHQHVNRFIQYLPSQVKLYITTRAELPIALERWRANQTLVEISRQQLCFTYQELEKFAKNRDKNVDTTMLHTLLDLTEGWITAIQLVSLTTNWQTEGMQAGHEFIQNYLLQEVLPTLDDELQQFLLMTSMLNELTVANGIAITQMSNTENYLNQLAKNDIFTVRLKSKEQIYRYHPLFVAALQQELQQRYTKDDIAKFYYIAAKHLYAKDDYVQAIELLLTNQQYEKAEQWMITHLVDIFTSQQIVTFKRWVNILKVANYDIDLEILIMYLIVLGIDYELDEAVALTNKVNDKIAQGSWQAHPDYQSLIYILNMTNAFIYFAGGKDGGELKELFHHTLQQEIPSSRWDQVPMNYNASQPSLLLTSIGARGRLIWRKDMELFQQLLEGSSIKETNLVGFGIGVSAETSYHRGELTRALFELESALLLGRQYQDMGLCVPMYILKAKIYVAQKNYDAAYSVIQHALKMDMEHHWRELLHITQVYIDVQSGAKDIRANLFNILHVQESDFTMQHMFWKIAYVRLLITEQSYEEALQEITYMREYALNEQQITWIVELGILEAICYRALDQVTNALIAIQNALTTAIDYRYITLFIQNDDALAIVRMYAKIQPDAEMQKYMRMLLKEYQAQTPLIERELTPREYTLIHLLKEGASNSEMAVKLGLSEGTIRVYLSTIYSKLGVTSRAKAIAKIMKL</sequence>
<comment type="caution">
    <text evidence="5">The sequence shown here is derived from an EMBL/GenBank/DDBJ whole genome shotgun (WGS) entry which is preliminary data.</text>
</comment>
<name>A0A917D5V5_9BACI</name>
<dbReference type="PROSITE" id="PS50043">
    <property type="entry name" value="HTH_LUXR_2"/>
    <property type="match status" value="1"/>
</dbReference>
<keyword evidence="1" id="KW-0805">Transcription regulation</keyword>
<dbReference type="Pfam" id="PF17874">
    <property type="entry name" value="TPR_MalT"/>
    <property type="match status" value="1"/>
</dbReference>
<dbReference type="RefSeq" id="WP_188613006.1">
    <property type="nucleotide sequence ID" value="NZ_BMJT01000001.1"/>
</dbReference>
<accession>A0A917D5V5</accession>
<dbReference type="InterPro" id="IPR000792">
    <property type="entry name" value="Tscrpt_reg_LuxR_C"/>
</dbReference>
<dbReference type="Pfam" id="PF25873">
    <property type="entry name" value="WHD_MalT"/>
    <property type="match status" value="1"/>
</dbReference>
<feature type="domain" description="HTH luxR-type" evidence="4">
    <location>
        <begin position="767"/>
        <end position="826"/>
    </location>
</feature>
<evidence type="ECO:0000313" key="5">
    <source>
        <dbReference type="EMBL" id="GGG10053.1"/>
    </source>
</evidence>
<dbReference type="InterPro" id="IPR016032">
    <property type="entry name" value="Sig_transdc_resp-reg_C-effctor"/>
</dbReference>
<dbReference type="InterPro" id="IPR027417">
    <property type="entry name" value="P-loop_NTPase"/>
</dbReference>
<evidence type="ECO:0000259" key="4">
    <source>
        <dbReference type="PROSITE" id="PS50043"/>
    </source>
</evidence>
<evidence type="ECO:0000256" key="2">
    <source>
        <dbReference type="ARBA" id="ARBA00023125"/>
    </source>
</evidence>
<organism evidence="5 6">
    <name type="scientific">Lysinibacillus alkalisoli</name>
    <dbReference type="NCBI Taxonomy" id="1911548"/>
    <lineage>
        <taxon>Bacteria</taxon>
        <taxon>Bacillati</taxon>
        <taxon>Bacillota</taxon>
        <taxon>Bacilli</taxon>
        <taxon>Bacillales</taxon>
        <taxon>Bacillaceae</taxon>
        <taxon>Lysinibacillus</taxon>
    </lineage>
</organism>
<evidence type="ECO:0000313" key="6">
    <source>
        <dbReference type="Proteomes" id="UP000616608"/>
    </source>
</evidence>
<reference evidence="5" key="2">
    <citation type="submission" date="2020-09" db="EMBL/GenBank/DDBJ databases">
        <authorList>
            <person name="Sun Q."/>
            <person name="Zhou Y."/>
        </authorList>
    </citation>
    <scope>NUCLEOTIDE SEQUENCE</scope>
    <source>
        <strain evidence="5">CGMCC 1.15760</strain>
    </source>
</reference>
<dbReference type="AlphaFoldDB" id="A0A917D5V5"/>
<dbReference type="InterPro" id="IPR011990">
    <property type="entry name" value="TPR-like_helical_dom_sf"/>
</dbReference>
<keyword evidence="2" id="KW-0238">DNA-binding</keyword>
<gene>
    <name evidence="5" type="ORF">GCM10007425_00480</name>
</gene>
<evidence type="ECO:0000256" key="1">
    <source>
        <dbReference type="ARBA" id="ARBA00023015"/>
    </source>
</evidence>
<dbReference type="InterPro" id="IPR059106">
    <property type="entry name" value="WHD_MalT"/>
</dbReference>
<reference evidence="5" key="1">
    <citation type="journal article" date="2014" name="Int. J. Syst. Evol. Microbiol.">
        <title>Complete genome sequence of Corynebacterium casei LMG S-19264T (=DSM 44701T), isolated from a smear-ripened cheese.</title>
        <authorList>
            <consortium name="US DOE Joint Genome Institute (JGI-PGF)"/>
            <person name="Walter F."/>
            <person name="Albersmeier A."/>
            <person name="Kalinowski J."/>
            <person name="Ruckert C."/>
        </authorList>
    </citation>
    <scope>NUCLEOTIDE SEQUENCE</scope>
    <source>
        <strain evidence="5">CGMCC 1.15760</strain>
    </source>
</reference>
<keyword evidence="6" id="KW-1185">Reference proteome</keyword>
<dbReference type="SUPFAM" id="SSF52540">
    <property type="entry name" value="P-loop containing nucleoside triphosphate hydrolases"/>
    <property type="match status" value="1"/>
</dbReference>
<dbReference type="Gene3D" id="3.40.50.300">
    <property type="entry name" value="P-loop containing nucleotide triphosphate hydrolases"/>
    <property type="match status" value="1"/>
</dbReference>
<dbReference type="InterPro" id="IPR041617">
    <property type="entry name" value="TPR_MalT"/>
</dbReference>
<dbReference type="EMBL" id="BMJT01000001">
    <property type="protein sequence ID" value="GGG10053.1"/>
    <property type="molecule type" value="Genomic_DNA"/>
</dbReference>
<keyword evidence="3" id="KW-0804">Transcription</keyword>
<dbReference type="PRINTS" id="PR00038">
    <property type="entry name" value="HTHLUXR"/>
</dbReference>
<dbReference type="SUPFAM" id="SSF48452">
    <property type="entry name" value="TPR-like"/>
    <property type="match status" value="1"/>
</dbReference>
<dbReference type="InterPro" id="IPR039420">
    <property type="entry name" value="WalR-like"/>
</dbReference>
<dbReference type="Gene3D" id="1.25.40.10">
    <property type="entry name" value="Tetratricopeptide repeat domain"/>
    <property type="match status" value="1"/>
</dbReference>